<dbReference type="SUPFAM" id="SSF82866">
    <property type="entry name" value="Multidrug efflux transporter AcrB transmembrane domain"/>
    <property type="match status" value="2"/>
</dbReference>
<accession>A0ABQ0ZMZ1</accession>
<feature type="transmembrane region" description="Helical" evidence="1">
    <location>
        <begin position="902"/>
        <end position="922"/>
    </location>
</feature>
<dbReference type="PRINTS" id="PR00702">
    <property type="entry name" value="ACRIFLAVINRP"/>
</dbReference>
<dbReference type="PANTHER" id="PTHR32063:SF0">
    <property type="entry name" value="SWARMING MOTILITY PROTEIN SWRC"/>
    <property type="match status" value="1"/>
</dbReference>
<keyword evidence="1" id="KW-0812">Transmembrane</keyword>
<feature type="transmembrane region" description="Helical" evidence="1">
    <location>
        <begin position="877"/>
        <end position="895"/>
    </location>
</feature>
<feature type="transmembrane region" description="Helical" evidence="1">
    <location>
        <begin position="325"/>
        <end position="343"/>
    </location>
</feature>
<dbReference type="Proteomes" id="UP000396862">
    <property type="component" value="Unassembled WGS sequence"/>
</dbReference>
<dbReference type="SUPFAM" id="SSF82714">
    <property type="entry name" value="Multidrug efflux transporter AcrB TolC docking domain, DN and DC subdomains"/>
    <property type="match status" value="1"/>
</dbReference>
<dbReference type="Gene3D" id="3.30.70.1320">
    <property type="entry name" value="Multidrug efflux transporter AcrB pore domain like"/>
    <property type="match status" value="1"/>
</dbReference>
<feature type="transmembrane region" description="Helical" evidence="1">
    <location>
        <begin position="441"/>
        <end position="464"/>
    </location>
</feature>
<reference evidence="2 3" key="1">
    <citation type="submission" date="2019-10" db="EMBL/GenBank/DDBJ databases">
        <title>Prolixibacter strains distinguished by the presence of nitrate reductase genes were adept at nitrate-dependent anaerobic corrosion of metallic iron and carbon steel.</title>
        <authorList>
            <person name="Iino T."/>
            <person name="Shono N."/>
            <person name="Ito K."/>
            <person name="Nakamura R."/>
            <person name="Sueoka K."/>
            <person name="Harayama S."/>
            <person name="Ohkuma M."/>
        </authorList>
    </citation>
    <scope>NUCLEOTIDE SEQUENCE [LARGE SCALE GENOMIC DNA]</scope>
    <source>
        <strain evidence="2 3">MIC1-1</strain>
    </source>
</reference>
<proteinExistence type="predicted"/>
<dbReference type="InterPro" id="IPR027463">
    <property type="entry name" value="AcrB_DN_DC_subdom"/>
</dbReference>
<dbReference type="InterPro" id="IPR001036">
    <property type="entry name" value="Acrflvin-R"/>
</dbReference>
<dbReference type="Gene3D" id="3.30.2090.10">
    <property type="entry name" value="Multidrug efflux transporter AcrB TolC docking domain, DN and DC subdomains"/>
    <property type="match status" value="1"/>
</dbReference>
<sequence>MVFILLMIVGAAMLPLLNVQLNPSRSLPELSVSYRWPDASARVIEQEVTSKLEGLFSSVKGIKDVSSVSSKGSGRIDLSFKKTVNLDAARFEVASLIRQVYSDLPQQVSFPELSLGTGGQNKEPIMTYTLNASASPYYIQKYAEEHLVPHLSVIPGISGVKVYGSTPFEWQIKYNSDQIQTLGISSDEIAKAIQNYFRKEYLGEGSVSNVSSEAHTITGIYLGNEASDSIDWQNIPVKKIQGRIILLGDLAKISYQEQQPTSYYRINGLNTVNMVITPEEHVNNLRLAKTVKKEVAQLKAGLPPGYSLLLSSDSTKYIRDELDKVFVRTIFSMVILLLFIFLISREFKYLFLITVSILTNLVVACIFYYAFDVEIHLYSLAGITISFGMIIDNSIIMIDHIRHQGNKKAFLAILAATLTTIGALSMIFFLKEKQRINLVEFAQVIMINLSVSMAVALFFIPALMEKVKLKSGKMVRHFKRRRRTIRISRFYERFILFGKRYTWIFVILFILGFGIPIQWLPNKIEKEGKWPDLYNKTLGSSWFTESAKPVLEKVMGGSLRLFSEYVFNSSFYSEPRRTAMFVHARMPEGCTVQQMNEGMQLMENYISQFPQIEQFQTSISSYRNASIIIHFTPEAENTGFPFRLKNDITAKAISLGGMDWQVYGVGRSFSNALNTGYKNNHIVLEGYNYDQLYRYAELLKKKLSKNERVKDSEIDGNVSWQSGTLYEYYLAFNHEGFGVHGVQVDQFYNFLKDKVYKARLNPVYHDNELQPVSLVSDAYGKFNVWDFRNLPVEIGKKQLKLANFGQITKEKSGNDIYKKNQQYQLIVAYDFVGPGPLAKIIREREIKAMSKVLPLGYSVHDYQSNWWDWNRKDKAQYFLLLLVILIIYFICSILLESLLQPLAVIFMIPVSFIGVFLTFYLFDFNFDQGGFASFILLSGIVVNAGLYIINDYNNFRRKYTGATSLKLYLKAFNHKIIPIFLTIISTVLGLVPFVWSGQKEVFWFAFAAGAMGGLIFSVVAILIYLPLFLRIKK</sequence>
<feature type="transmembrane region" description="Helical" evidence="1">
    <location>
        <begin position="410"/>
        <end position="429"/>
    </location>
</feature>
<name>A0ABQ0ZMZ1_9BACT</name>
<feature type="transmembrane region" description="Helical" evidence="1">
    <location>
        <begin position="501"/>
        <end position="520"/>
    </location>
</feature>
<protein>
    <submittedName>
        <fullName evidence="2">Multidrug efflux pump protein</fullName>
    </submittedName>
</protein>
<keyword evidence="1" id="KW-0472">Membrane</keyword>
<comment type="caution">
    <text evidence="2">The sequence shown here is derived from an EMBL/GenBank/DDBJ whole genome shotgun (WGS) entry which is preliminary data.</text>
</comment>
<feature type="transmembrane region" description="Helical" evidence="1">
    <location>
        <begin position="928"/>
        <end position="949"/>
    </location>
</feature>
<feature type="transmembrane region" description="Helical" evidence="1">
    <location>
        <begin position="1001"/>
        <end position="1029"/>
    </location>
</feature>
<feature type="transmembrane region" description="Helical" evidence="1">
    <location>
        <begin position="377"/>
        <end position="398"/>
    </location>
</feature>
<keyword evidence="1" id="KW-1133">Transmembrane helix</keyword>
<dbReference type="SUPFAM" id="SSF82693">
    <property type="entry name" value="Multidrug efflux transporter AcrB pore domain, PN1, PN2, PC1 and PC2 subdomains"/>
    <property type="match status" value="1"/>
</dbReference>
<dbReference type="Gene3D" id="3.30.70.1430">
    <property type="entry name" value="Multidrug efflux transporter AcrB pore domain"/>
    <property type="match status" value="1"/>
</dbReference>
<keyword evidence="3" id="KW-1185">Reference proteome</keyword>
<organism evidence="2 3">
    <name type="scientific">Prolixibacter denitrificans</name>
    <dbReference type="NCBI Taxonomy" id="1541063"/>
    <lineage>
        <taxon>Bacteria</taxon>
        <taxon>Pseudomonadati</taxon>
        <taxon>Bacteroidota</taxon>
        <taxon>Bacteroidia</taxon>
        <taxon>Marinilabiliales</taxon>
        <taxon>Prolixibacteraceae</taxon>
        <taxon>Prolixibacter</taxon>
    </lineage>
</organism>
<evidence type="ECO:0000256" key="1">
    <source>
        <dbReference type="SAM" id="Phobius"/>
    </source>
</evidence>
<evidence type="ECO:0000313" key="3">
    <source>
        <dbReference type="Proteomes" id="UP000396862"/>
    </source>
</evidence>
<dbReference type="EMBL" id="BLAU01000001">
    <property type="protein sequence ID" value="GET22768.1"/>
    <property type="molecule type" value="Genomic_DNA"/>
</dbReference>
<dbReference type="Gene3D" id="1.20.1640.10">
    <property type="entry name" value="Multidrug efflux transporter AcrB transmembrane domain"/>
    <property type="match status" value="3"/>
</dbReference>
<gene>
    <name evidence="2" type="ORF">JCM18694_30140</name>
</gene>
<feature type="transmembrane region" description="Helical" evidence="1">
    <location>
        <begin position="350"/>
        <end position="371"/>
    </location>
</feature>
<dbReference type="PANTHER" id="PTHR32063">
    <property type="match status" value="1"/>
</dbReference>
<feature type="transmembrane region" description="Helical" evidence="1">
    <location>
        <begin position="976"/>
        <end position="995"/>
    </location>
</feature>
<evidence type="ECO:0000313" key="2">
    <source>
        <dbReference type="EMBL" id="GET22768.1"/>
    </source>
</evidence>
<dbReference type="Pfam" id="PF00873">
    <property type="entry name" value="ACR_tran"/>
    <property type="match status" value="2"/>
</dbReference>